<evidence type="ECO:0000256" key="5">
    <source>
        <dbReference type="ARBA" id="ARBA00023002"/>
    </source>
</evidence>
<dbReference type="Gene3D" id="3.40.50.740">
    <property type="match status" value="1"/>
</dbReference>
<comment type="similarity">
    <text evidence="2">Belongs to the prokaryotic molybdopterin-containing oxidoreductase family.</text>
</comment>
<sequence>MANTTDLSLQTHYRACNLCEAICGLTITHKDGAIVSIAGDPADPFSRGHICPKAVALKDIYEDPNRLRRPMRRRGNDWQEIGWEQALDEVADRLRQVRDTHGPSAIGVYAGNPTVHNSGSFLGMPGFVKALGTRTVFSASSVDQFPHHFAAWQLFGHPLLMPVPDIDRTDFWLIMGGNPIASNGSIMTAPDVSTRLRAIQQRGGKVVVIDPRRTETAQRADEHYFIRPGTDVFLLLAMTQVLFAENLVNPGRITAIIDNIDMLRDAVTEYTPERVAPLTGVEPGTLRRLTQEFAGTSRAALYGRVGVSTQEFGGLCLWLINVLNLLTGHLDEPGGMLFSSPAIDLLVTRPGVPRPVYNKFNRFQSRVRGKAEFMGELPVACLAEEVETPGPGQIRAVVTSCGNPVLSTPNGRRLDQALAGLEFMVSVDIYMNETTRHADYILPPLTGVETANYDLTFHVLAIRNTSRYSEPMVPKPAGTLYDWEIFENLRLRLSDVPREEWALQNPAKTIDMGLRYGPYGSTGLSLDQLRDHPHGIDLGPLRSQLPDRLQTQDGRINAAPAIFLADLARAEAVLLATATPDASHPLLLISRRHLRDNNSWMHNAPVLVKGRNRCTLMLHPDDATRLGISTGQAVRVRSRVGEVELPADVTPDMMPGVVCMPHGYGHNRPGTRLDVAQQHAGASVNDLTDEAFADTLTGNAALSGVPVRVEGITPTYS</sequence>
<dbReference type="Gene3D" id="3.40.228.10">
    <property type="entry name" value="Dimethylsulfoxide Reductase, domain 2"/>
    <property type="match status" value="1"/>
</dbReference>
<comment type="caution">
    <text evidence="9">The sequence shown here is derived from an EMBL/GenBank/DDBJ whole genome shotgun (WGS) entry which is preliminary data.</text>
</comment>
<dbReference type="PANTHER" id="PTHR43742:SF2">
    <property type="entry name" value="ASSIMILATORY NITRATE REDUCTASE CATALYTIC SUBUNIT"/>
    <property type="match status" value="1"/>
</dbReference>
<gene>
    <name evidence="9" type="ORF">F7231_06620</name>
</gene>
<evidence type="ECO:0000256" key="3">
    <source>
        <dbReference type="ARBA" id="ARBA00022505"/>
    </source>
</evidence>
<dbReference type="InterPro" id="IPR006963">
    <property type="entry name" value="Mopterin_OxRdtase_4Fe-4S_dom"/>
</dbReference>
<dbReference type="InterPro" id="IPR009010">
    <property type="entry name" value="Asp_de-COase-like_dom_sf"/>
</dbReference>
<evidence type="ECO:0000313" key="10">
    <source>
        <dbReference type="Proteomes" id="UP000606008"/>
    </source>
</evidence>
<dbReference type="PANTHER" id="PTHR43742">
    <property type="entry name" value="TRIMETHYLAMINE-N-OXIDE REDUCTASE"/>
    <property type="match status" value="1"/>
</dbReference>
<proteinExistence type="inferred from homology"/>
<organism evidence="9 10">
    <name type="scientific">Fibrivirga algicola</name>
    <dbReference type="NCBI Taxonomy" id="2950420"/>
    <lineage>
        <taxon>Bacteria</taxon>
        <taxon>Pseudomonadati</taxon>
        <taxon>Bacteroidota</taxon>
        <taxon>Cytophagia</taxon>
        <taxon>Cytophagales</taxon>
        <taxon>Spirosomataceae</taxon>
        <taxon>Fibrivirga</taxon>
    </lineage>
</organism>
<dbReference type="CDD" id="cd02782">
    <property type="entry name" value="MopB_CT_1"/>
    <property type="match status" value="1"/>
</dbReference>
<keyword evidence="7" id="KW-0411">Iron-sulfur</keyword>
<reference evidence="9" key="1">
    <citation type="submission" date="2024-05" db="EMBL/GenBank/DDBJ databases">
        <authorList>
            <person name="Jung D.-H."/>
        </authorList>
    </citation>
    <scope>NUCLEOTIDE SEQUENCE</scope>
    <source>
        <strain evidence="9">JA-25</strain>
    </source>
</reference>
<dbReference type="EMBL" id="WAEL01000002">
    <property type="protein sequence ID" value="NID09838.1"/>
    <property type="molecule type" value="Genomic_DNA"/>
</dbReference>
<keyword evidence="5" id="KW-0560">Oxidoreductase</keyword>
<comment type="cofactor">
    <cofactor evidence="1">
        <name>Mo-bis(molybdopterin guanine dinucleotide)</name>
        <dbReference type="ChEBI" id="CHEBI:60539"/>
    </cofactor>
</comment>
<keyword evidence="10" id="KW-1185">Reference proteome</keyword>
<name>A0ABX0QG43_9BACT</name>
<dbReference type="SUPFAM" id="SSF53706">
    <property type="entry name" value="Formate dehydrogenase/DMSO reductase, domains 1-3"/>
    <property type="match status" value="1"/>
</dbReference>
<dbReference type="SMART" id="SM00926">
    <property type="entry name" value="Molybdop_Fe4S4"/>
    <property type="match status" value="1"/>
</dbReference>
<evidence type="ECO:0000256" key="1">
    <source>
        <dbReference type="ARBA" id="ARBA00001942"/>
    </source>
</evidence>
<evidence type="ECO:0000256" key="7">
    <source>
        <dbReference type="ARBA" id="ARBA00023014"/>
    </source>
</evidence>
<dbReference type="Pfam" id="PF00384">
    <property type="entry name" value="Molybdopterin"/>
    <property type="match status" value="1"/>
</dbReference>
<dbReference type="PROSITE" id="PS00932">
    <property type="entry name" value="MOLYBDOPTERIN_PROK_3"/>
    <property type="match status" value="1"/>
</dbReference>
<dbReference type="Proteomes" id="UP000606008">
    <property type="component" value="Unassembled WGS sequence"/>
</dbReference>
<keyword evidence="6" id="KW-0408">Iron</keyword>
<dbReference type="Gene3D" id="2.40.40.20">
    <property type="match status" value="1"/>
</dbReference>
<feature type="domain" description="4Fe-4S Mo/W bis-MGD-type" evidence="8">
    <location>
        <begin position="9"/>
        <end position="65"/>
    </location>
</feature>
<dbReference type="PROSITE" id="PS51669">
    <property type="entry name" value="4FE4S_MOW_BIS_MGD"/>
    <property type="match status" value="1"/>
</dbReference>
<dbReference type="RefSeq" id="WP_166691355.1">
    <property type="nucleotide sequence ID" value="NZ_WAEL01000002.1"/>
</dbReference>
<evidence type="ECO:0000256" key="4">
    <source>
        <dbReference type="ARBA" id="ARBA00022723"/>
    </source>
</evidence>
<dbReference type="Gene3D" id="2.20.25.90">
    <property type="entry name" value="ADC-like domains"/>
    <property type="match status" value="1"/>
</dbReference>
<dbReference type="SUPFAM" id="SSF50692">
    <property type="entry name" value="ADC-like"/>
    <property type="match status" value="1"/>
</dbReference>
<dbReference type="InterPro" id="IPR006656">
    <property type="entry name" value="Mopterin_OxRdtase"/>
</dbReference>
<evidence type="ECO:0000256" key="6">
    <source>
        <dbReference type="ARBA" id="ARBA00023004"/>
    </source>
</evidence>
<evidence type="ECO:0000313" key="9">
    <source>
        <dbReference type="EMBL" id="NID09838.1"/>
    </source>
</evidence>
<keyword evidence="3" id="KW-0500">Molybdenum</keyword>
<dbReference type="Pfam" id="PF04879">
    <property type="entry name" value="Molybdop_Fe4S4"/>
    <property type="match status" value="1"/>
</dbReference>
<evidence type="ECO:0000256" key="2">
    <source>
        <dbReference type="ARBA" id="ARBA00010312"/>
    </source>
</evidence>
<keyword evidence="4" id="KW-0479">Metal-binding</keyword>
<dbReference type="InterPro" id="IPR050612">
    <property type="entry name" value="Prok_Mopterin_Oxidored"/>
</dbReference>
<accession>A0ABX0QG43</accession>
<protein>
    <submittedName>
        <fullName evidence="9">Molybdopterin-dependent oxidoreductase</fullName>
    </submittedName>
</protein>
<dbReference type="Pfam" id="PF01568">
    <property type="entry name" value="Molydop_binding"/>
    <property type="match status" value="1"/>
</dbReference>
<dbReference type="InterPro" id="IPR006655">
    <property type="entry name" value="Mopterin_OxRdtase_prok_CS"/>
</dbReference>
<dbReference type="InterPro" id="IPR006657">
    <property type="entry name" value="MoPterin_dinucl-bd_dom"/>
</dbReference>
<evidence type="ECO:0000259" key="8">
    <source>
        <dbReference type="PROSITE" id="PS51669"/>
    </source>
</evidence>